<sequence length="95" mass="10567">MDDIKDRGEAIRCARSEDQTHDMLDQEPRQGPSASISQSVKASEESRASTSMKALSSMRIGVHVESSRTEERSSEMVTAREWLNQVNGKAVKMVL</sequence>
<evidence type="ECO:0000313" key="1">
    <source>
        <dbReference type="EMBL" id="KAH9479032.1"/>
    </source>
</evidence>
<reference evidence="1" key="1">
    <citation type="submission" date="2021-10" db="EMBL/GenBank/DDBJ databases">
        <title>Psilocybe cubensis genome.</title>
        <authorList>
            <person name="Mckernan K.J."/>
            <person name="Crawford S."/>
            <person name="Trippe A."/>
            <person name="Kane L.T."/>
            <person name="Mclaughlin S."/>
        </authorList>
    </citation>
    <scope>NUCLEOTIDE SEQUENCE</scope>
    <source>
        <strain evidence="1">MGC-MH-2018</strain>
    </source>
</reference>
<organism evidence="1 2">
    <name type="scientific">Psilocybe cubensis</name>
    <name type="common">Psychedelic mushroom</name>
    <name type="synonym">Stropharia cubensis</name>
    <dbReference type="NCBI Taxonomy" id="181762"/>
    <lineage>
        <taxon>Eukaryota</taxon>
        <taxon>Fungi</taxon>
        <taxon>Dikarya</taxon>
        <taxon>Basidiomycota</taxon>
        <taxon>Agaricomycotina</taxon>
        <taxon>Agaricomycetes</taxon>
        <taxon>Agaricomycetidae</taxon>
        <taxon>Agaricales</taxon>
        <taxon>Agaricineae</taxon>
        <taxon>Strophariaceae</taxon>
        <taxon>Psilocybe</taxon>
    </lineage>
</organism>
<name>A0ACB8GUC1_PSICU</name>
<proteinExistence type="predicted"/>
<gene>
    <name evidence="1" type="ORF">JR316_0007606</name>
</gene>
<dbReference type="EMBL" id="JAFIQS020000007">
    <property type="protein sequence ID" value="KAH9479032.1"/>
    <property type="molecule type" value="Genomic_DNA"/>
</dbReference>
<accession>A0ACB8GUC1</accession>
<protein>
    <submittedName>
        <fullName evidence="1">Uncharacterized protein</fullName>
    </submittedName>
</protein>
<keyword evidence="2" id="KW-1185">Reference proteome</keyword>
<evidence type="ECO:0000313" key="2">
    <source>
        <dbReference type="Proteomes" id="UP000664032"/>
    </source>
</evidence>
<comment type="caution">
    <text evidence="1">The sequence shown here is derived from an EMBL/GenBank/DDBJ whole genome shotgun (WGS) entry which is preliminary data.</text>
</comment>
<dbReference type="Proteomes" id="UP000664032">
    <property type="component" value="Unassembled WGS sequence"/>
</dbReference>